<evidence type="ECO:0000313" key="4">
    <source>
        <dbReference type="Proteomes" id="UP000274131"/>
    </source>
</evidence>
<organism evidence="5">
    <name type="scientific">Enterobius vermicularis</name>
    <name type="common">Human pinworm</name>
    <dbReference type="NCBI Taxonomy" id="51028"/>
    <lineage>
        <taxon>Eukaryota</taxon>
        <taxon>Metazoa</taxon>
        <taxon>Ecdysozoa</taxon>
        <taxon>Nematoda</taxon>
        <taxon>Chromadorea</taxon>
        <taxon>Rhabditida</taxon>
        <taxon>Spirurina</taxon>
        <taxon>Oxyuridomorpha</taxon>
        <taxon>Oxyuroidea</taxon>
        <taxon>Oxyuridae</taxon>
        <taxon>Enterobius</taxon>
    </lineage>
</organism>
<feature type="compositionally biased region" description="Basic residues" evidence="1">
    <location>
        <begin position="152"/>
        <end position="168"/>
    </location>
</feature>
<accession>A0A0N4VDT2</accession>
<feature type="compositionally biased region" description="Basic and acidic residues" evidence="1">
    <location>
        <begin position="169"/>
        <end position="182"/>
    </location>
</feature>
<keyword evidence="2" id="KW-1133">Transmembrane helix</keyword>
<keyword evidence="2" id="KW-0812">Transmembrane</keyword>
<evidence type="ECO:0000256" key="2">
    <source>
        <dbReference type="SAM" id="Phobius"/>
    </source>
</evidence>
<sequence>MFDFRKGGRRRGSGLRNGQINHHEVSRPALVSKVENVEKKPLQDGVSATPYNPPEIVSCSCSKAFIAAAFPNAESRLPALKETIIDGYSLFLFKNYEDLKVLQAEIDEAKAKEDALERKRQYEENVRLGIMKKKGRKSKAQLEKERREEKRRLRRERKAEKARRRKERRERESLLDPAERKMRKEKRRRKREEKERKRREREERKKLEASGAVAEDGTERKKIKKLKDPNVIKKTRQPVSLFIFLISVVSMVFVVHSSMQQFRFKVNHFLHETKFISATVL</sequence>
<proteinExistence type="predicted"/>
<dbReference type="AlphaFoldDB" id="A0A0N4VDT2"/>
<keyword evidence="4" id="KW-1185">Reference proteome</keyword>
<evidence type="ECO:0000313" key="5">
    <source>
        <dbReference type="WBParaSite" id="EVEC_0000877601-mRNA-1"/>
    </source>
</evidence>
<feature type="compositionally biased region" description="Basic residues" evidence="1">
    <location>
        <begin position="130"/>
        <end position="139"/>
    </location>
</feature>
<keyword evidence="2" id="KW-0472">Membrane</keyword>
<dbReference type="EMBL" id="UXUI01009341">
    <property type="protein sequence ID" value="VDD93509.1"/>
    <property type="molecule type" value="Genomic_DNA"/>
</dbReference>
<feature type="compositionally biased region" description="Basic and acidic residues" evidence="1">
    <location>
        <begin position="192"/>
        <end position="208"/>
    </location>
</feature>
<gene>
    <name evidence="3" type="ORF">EVEC_LOCUS8260</name>
</gene>
<feature type="region of interest" description="Disordered" evidence="1">
    <location>
        <begin position="1"/>
        <end position="22"/>
    </location>
</feature>
<reference evidence="3 4" key="2">
    <citation type="submission" date="2018-10" db="EMBL/GenBank/DDBJ databases">
        <authorList>
            <consortium name="Pathogen Informatics"/>
        </authorList>
    </citation>
    <scope>NUCLEOTIDE SEQUENCE [LARGE SCALE GENOMIC DNA]</scope>
</reference>
<dbReference type="WBParaSite" id="EVEC_0000877601-mRNA-1">
    <property type="protein sequence ID" value="EVEC_0000877601-mRNA-1"/>
    <property type="gene ID" value="EVEC_0000877601"/>
</dbReference>
<feature type="compositionally biased region" description="Basic and acidic residues" evidence="1">
    <location>
        <begin position="140"/>
        <end position="151"/>
    </location>
</feature>
<dbReference type="Proteomes" id="UP000274131">
    <property type="component" value="Unassembled WGS sequence"/>
</dbReference>
<feature type="region of interest" description="Disordered" evidence="1">
    <location>
        <begin position="128"/>
        <end position="216"/>
    </location>
</feature>
<dbReference type="STRING" id="51028.A0A0N4VDT2"/>
<reference evidence="5" key="1">
    <citation type="submission" date="2017-02" db="UniProtKB">
        <authorList>
            <consortium name="WormBaseParasite"/>
        </authorList>
    </citation>
    <scope>IDENTIFICATION</scope>
</reference>
<dbReference type="OrthoDB" id="5875073at2759"/>
<feature type="transmembrane region" description="Helical" evidence="2">
    <location>
        <begin position="239"/>
        <end position="259"/>
    </location>
</feature>
<name>A0A0N4VDT2_ENTVE</name>
<protein>
    <submittedName>
        <fullName evidence="3 5">Uncharacterized protein</fullName>
    </submittedName>
</protein>
<evidence type="ECO:0000256" key="1">
    <source>
        <dbReference type="SAM" id="MobiDB-lite"/>
    </source>
</evidence>
<evidence type="ECO:0000313" key="3">
    <source>
        <dbReference type="EMBL" id="VDD93509.1"/>
    </source>
</evidence>